<protein>
    <submittedName>
        <fullName evidence="2">Uncharacterized protein</fullName>
    </submittedName>
</protein>
<comment type="caution">
    <text evidence="2">The sequence shown here is derived from an EMBL/GenBank/DDBJ whole genome shotgun (WGS) entry which is preliminary data.</text>
</comment>
<name>A0A409XI10_PSICY</name>
<feature type="region of interest" description="Disordered" evidence="1">
    <location>
        <begin position="89"/>
        <end position="108"/>
    </location>
</feature>
<accession>A0A409XI10</accession>
<evidence type="ECO:0000256" key="1">
    <source>
        <dbReference type="SAM" id="MobiDB-lite"/>
    </source>
</evidence>
<dbReference type="AlphaFoldDB" id="A0A409XI10"/>
<dbReference type="Proteomes" id="UP000283269">
    <property type="component" value="Unassembled WGS sequence"/>
</dbReference>
<reference evidence="2 3" key="1">
    <citation type="journal article" date="2018" name="Evol. Lett.">
        <title>Horizontal gene cluster transfer increased hallucinogenic mushroom diversity.</title>
        <authorList>
            <person name="Reynolds H.T."/>
            <person name="Vijayakumar V."/>
            <person name="Gluck-Thaler E."/>
            <person name="Korotkin H.B."/>
            <person name="Matheny P.B."/>
            <person name="Slot J.C."/>
        </authorList>
    </citation>
    <scope>NUCLEOTIDE SEQUENCE [LARGE SCALE GENOMIC DNA]</scope>
    <source>
        <strain evidence="2 3">2631</strain>
    </source>
</reference>
<evidence type="ECO:0000313" key="3">
    <source>
        <dbReference type="Proteomes" id="UP000283269"/>
    </source>
</evidence>
<gene>
    <name evidence="2" type="ORF">CVT25_014622</name>
</gene>
<dbReference type="EMBL" id="NHYD01001636">
    <property type="protein sequence ID" value="PPQ90389.1"/>
    <property type="molecule type" value="Genomic_DNA"/>
</dbReference>
<dbReference type="InParanoid" id="A0A409XI10"/>
<evidence type="ECO:0000313" key="2">
    <source>
        <dbReference type="EMBL" id="PPQ90389.1"/>
    </source>
</evidence>
<feature type="compositionally biased region" description="Pro residues" evidence="1">
    <location>
        <begin position="96"/>
        <end position="105"/>
    </location>
</feature>
<sequence>MHRKKPNCQYSFRLPRRTIVLTDLTPHIQLLQHRAVDDVPEPDMLILRAPARSQNTPHMRIPRKRLHRRRMLMELPHRHIIRDIILAPSDRRAPAPTRPRPPGPAQIPNTHIIVVAPTRQRRRPRPAVVAPFQTTHFLPMP</sequence>
<keyword evidence="3" id="KW-1185">Reference proteome</keyword>
<organism evidence="2 3">
    <name type="scientific">Psilocybe cyanescens</name>
    <dbReference type="NCBI Taxonomy" id="93625"/>
    <lineage>
        <taxon>Eukaryota</taxon>
        <taxon>Fungi</taxon>
        <taxon>Dikarya</taxon>
        <taxon>Basidiomycota</taxon>
        <taxon>Agaricomycotina</taxon>
        <taxon>Agaricomycetes</taxon>
        <taxon>Agaricomycetidae</taxon>
        <taxon>Agaricales</taxon>
        <taxon>Agaricineae</taxon>
        <taxon>Strophariaceae</taxon>
        <taxon>Psilocybe</taxon>
    </lineage>
</organism>
<proteinExistence type="predicted"/>